<feature type="region of interest" description="Disordered" evidence="1">
    <location>
        <begin position="73"/>
        <end position="96"/>
    </location>
</feature>
<dbReference type="AlphaFoldDB" id="V6TZH1"/>
<evidence type="ECO:0000313" key="2">
    <source>
        <dbReference type="EMBL" id="ESU44328.1"/>
    </source>
</evidence>
<feature type="non-terminal residue" evidence="2">
    <location>
        <position position="1"/>
    </location>
</feature>
<comment type="caution">
    <text evidence="2">The sequence shown here is derived from an EMBL/GenBank/DDBJ whole genome shotgun (WGS) entry which is preliminary data.</text>
</comment>
<dbReference type="Proteomes" id="UP000018040">
    <property type="component" value="Unassembled WGS sequence"/>
</dbReference>
<proteinExistence type="predicted"/>
<protein>
    <submittedName>
        <fullName evidence="2">Uncharacterized protein</fullName>
    </submittedName>
</protein>
<evidence type="ECO:0000256" key="1">
    <source>
        <dbReference type="SAM" id="MobiDB-lite"/>
    </source>
</evidence>
<accession>V6TZH1</accession>
<evidence type="ECO:0000313" key="3">
    <source>
        <dbReference type="Proteomes" id="UP000018040"/>
    </source>
</evidence>
<organism evidence="2 3">
    <name type="scientific">Giardia intestinalis</name>
    <name type="common">Giardia lamblia</name>
    <dbReference type="NCBI Taxonomy" id="5741"/>
    <lineage>
        <taxon>Eukaryota</taxon>
        <taxon>Metamonada</taxon>
        <taxon>Diplomonadida</taxon>
        <taxon>Hexamitidae</taxon>
        <taxon>Giardiinae</taxon>
        <taxon>Giardia</taxon>
    </lineage>
</organism>
<reference evidence="3" key="1">
    <citation type="submission" date="2012-02" db="EMBL/GenBank/DDBJ databases">
        <title>Genome sequencing of Giardia lamblia Genotypes A2 and B isolates (DH and GS) and comparative analysis with the genomes of Genotypes A1 and E (WB and Pig).</title>
        <authorList>
            <person name="Adam R."/>
            <person name="Dahlstrom E."/>
            <person name="Martens C."/>
            <person name="Bruno D."/>
            <person name="Barbian K."/>
            <person name="Porcella S.F."/>
            <person name="Nash T."/>
        </authorList>
    </citation>
    <scope>NUCLEOTIDE SEQUENCE</scope>
    <source>
        <strain evidence="3">GS</strain>
    </source>
</reference>
<gene>
    <name evidence="2" type="ORF">GSB_151543</name>
</gene>
<dbReference type="EMBL" id="AHHH01000024">
    <property type="protein sequence ID" value="ESU44328.1"/>
    <property type="molecule type" value="Genomic_DNA"/>
</dbReference>
<reference evidence="2 3" key="2">
    <citation type="journal article" date="2013" name="Genome Biol. Evol.">
        <title>Genome sequencing of Giardia lamblia genotypes A2 and B isolates (DH and GS) and comparative analysis with the genomes of genotypes A1 and E (WB and Pig).</title>
        <authorList>
            <person name="Adam R.D."/>
            <person name="Dahlstrom E.W."/>
            <person name="Martens C.A."/>
            <person name="Bruno D.P."/>
            <person name="Barbian K.D."/>
            <person name="Ricklefs S.M."/>
            <person name="Hernandez M.M."/>
            <person name="Narla N.P."/>
            <person name="Patel R.B."/>
            <person name="Porcella S.F."/>
            <person name="Nash T.E."/>
        </authorList>
    </citation>
    <scope>NUCLEOTIDE SEQUENCE [LARGE SCALE GENOMIC DNA]</scope>
    <source>
        <strain evidence="2 3">GS</strain>
    </source>
</reference>
<name>V6TZH1_GIAIN</name>
<sequence>VHVSRSRQPVHRGAARILSGHFTDLNVHAGTRSFRFDNCLPLGPAGKCRGCTQLRSWGGSLHTWRGPTSRTCRCPKKMQRAGSTSGAQDHLYRHLQ</sequence>